<proteinExistence type="predicted"/>
<feature type="region of interest" description="Disordered" evidence="1">
    <location>
        <begin position="197"/>
        <end position="253"/>
    </location>
</feature>
<reference evidence="3" key="1">
    <citation type="journal article" date="2019" name="Int. J. Syst. Evol. Microbiol.">
        <title>The Global Catalogue of Microorganisms (GCM) 10K type strain sequencing project: providing services to taxonomists for standard genome sequencing and annotation.</title>
        <authorList>
            <consortium name="The Broad Institute Genomics Platform"/>
            <consortium name="The Broad Institute Genome Sequencing Center for Infectious Disease"/>
            <person name="Wu L."/>
            <person name="Ma J."/>
        </authorList>
    </citation>
    <scope>NUCLEOTIDE SEQUENCE [LARGE SCALE GENOMIC DNA]</scope>
    <source>
        <strain evidence="3">CGMCC 4.7683</strain>
    </source>
</reference>
<evidence type="ECO:0008006" key="4">
    <source>
        <dbReference type="Google" id="ProtNLM"/>
    </source>
</evidence>
<protein>
    <recommendedName>
        <fullName evidence="4">Type VII secretion system-associated protein</fullName>
    </recommendedName>
</protein>
<keyword evidence="3" id="KW-1185">Reference proteome</keyword>
<dbReference type="Proteomes" id="UP000635387">
    <property type="component" value="Unassembled WGS sequence"/>
</dbReference>
<evidence type="ECO:0000313" key="2">
    <source>
        <dbReference type="EMBL" id="GHH07827.1"/>
    </source>
</evidence>
<name>A0ABQ3L8P8_9PSEU</name>
<dbReference type="NCBIfam" id="NF033532">
    <property type="entry name" value="lone7para_assoc"/>
    <property type="match status" value="1"/>
</dbReference>
<accession>A0ABQ3L8P8</accession>
<comment type="caution">
    <text evidence="2">The sequence shown here is derived from an EMBL/GenBank/DDBJ whole genome shotgun (WGS) entry which is preliminary data.</text>
</comment>
<gene>
    <name evidence="2" type="ORF">GCM10017790_14980</name>
</gene>
<evidence type="ECO:0000313" key="3">
    <source>
        <dbReference type="Proteomes" id="UP000635387"/>
    </source>
</evidence>
<organism evidence="2 3">
    <name type="scientific">Amycolatopsis oliviviridis</name>
    <dbReference type="NCBI Taxonomy" id="1471590"/>
    <lineage>
        <taxon>Bacteria</taxon>
        <taxon>Bacillati</taxon>
        <taxon>Actinomycetota</taxon>
        <taxon>Actinomycetes</taxon>
        <taxon>Pseudonocardiales</taxon>
        <taxon>Pseudonocardiaceae</taxon>
        <taxon>Amycolatopsis</taxon>
    </lineage>
</organism>
<evidence type="ECO:0000256" key="1">
    <source>
        <dbReference type="SAM" id="MobiDB-lite"/>
    </source>
</evidence>
<dbReference type="InterPro" id="IPR047659">
    <property type="entry name" value="T7SS_assoc"/>
</dbReference>
<feature type="compositionally biased region" description="Acidic residues" evidence="1">
    <location>
        <begin position="205"/>
        <end position="219"/>
    </location>
</feature>
<dbReference type="EMBL" id="BNAY01000001">
    <property type="protein sequence ID" value="GHH07827.1"/>
    <property type="molecule type" value="Genomic_DNA"/>
</dbReference>
<feature type="compositionally biased region" description="Low complexity" evidence="1">
    <location>
        <begin position="227"/>
        <end position="247"/>
    </location>
</feature>
<sequence>MVVGEETMTVEPESEQWLLLLDPAWSPSEEGQEPPVEAVVGMWPVLEENRVGKFRGNPEYRPTDENSPADPLDAVLRLMIEGSAETEQLQAMLCGTLMDVAMNGDGRPLVMKSPDDVRCVVVATAGSYRDLVVSPSWLRTDLAGLIELLEDQYDVLFNSGGPASVRLTGDFLRMTGELSEEELEEIQQAFRDRAQVQVVSSDAETPAETEPAAESETEDVPVTVTSAGPETPVAEAEPVAEPGTAAETGGRGA</sequence>